<dbReference type="RefSeq" id="WP_071550892.1">
    <property type="nucleotide sequence ID" value="NZ_CP017886.1"/>
</dbReference>
<name>A0A1J0EFU6_9PSED</name>
<protein>
    <submittedName>
        <fullName evidence="1">Uncharacterized protein</fullName>
    </submittedName>
</protein>
<dbReference type="OrthoDB" id="6928930at2"/>
<dbReference type="Proteomes" id="UP000182567">
    <property type="component" value="Chromosome"/>
</dbReference>
<gene>
    <name evidence="1" type="ORF">BLL42_04000</name>
</gene>
<evidence type="ECO:0000313" key="2">
    <source>
        <dbReference type="Proteomes" id="UP000182567"/>
    </source>
</evidence>
<dbReference type="EMBL" id="CP017886">
    <property type="protein sequence ID" value="APC14918.1"/>
    <property type="molecule type" value="Genomic_DNA"/>
</dbReference>
<evidence type="ECO:0000313" key="1">
    <source>
        <dbReference type="EMBL" id="APC14918.1"/>
    </source>
</evidence>
<organism evidence="1 2">
    <name type="scientific">Pseudomonas frederiksbergensis</name>
    <dbReference type="NCBI Taxonomy" id="104087"/>
    <lineage>
        <taxon>Bacteria</taxon>
        <taxon>Pseudomonadati</taxon>
        <taxon>Pseudomonadota</taxon>
        <taxon>Gammaproteobacteria</taxon>
        <taxon>Pseudomonadales</taxon>
        <taxon>Pseudomonadaceae</taxon>
        <taxon>Pseudomonas</taxon>
    </lineage>
</organism>
<accession>A0A1J0EFU6</accession>
<dbReference type="AlphaFoldDB" id="A0A1J0EFU6"/>
<proteinExistence type="predicted"/>
<reference evidence="2" key="1">
    <citation type="submission" date="2016-10" db="EMBL/GenBank/DDBJ databases">
        <title>Pseudomonas frederiksbergensis ERGS4:02 complete genome.</title>
        <authorList>
            <person name="Kumar R."/>
            <person name="Acharya V."/>
            <person name="Singh D."/>
        </authorList>
    </citation>
    <scope>NUCLEOTIDE SEQUENCE [LARGE SCALE GENOMIC DNA]</scope>
    <source>
        <strain evidence="2">ERGS4:02</strain>
    </source>
</reference>
<dbReference type="GeneID" id="46907370"/>
<sequence>MPNAYEGSATVTISALYLGCDPVEVTTGELHIVLQNAGVNRARIQFPVYLKGPEGANVLRVQLPDGLTLQGRIEDGLNGTGGGWLEFTVEAHDLGLARPADLSGWRWQ</sequence>